<keyword evidence="3" id="KW-1185">Reference proteome</keyword>
<keyword evidence="1" id="KW-1133">Transmembrane helix</keyword>
<feature type="transmembrane region" description="Helical" evidence="1">
    <location>
        <begin position="61"/>
        <end position="85"/>
    </location>
</feature>
<evidence type="ECO:0000313" key="2">
    <source>
        <dbReference type="EMBL" id="QIS14829.1"/>
    </source>
</evidence>
<reference evidence="2 3" key="1">
    <citation type="journal article" date="2019" name="ACS Chem. Biol.">
        <title>Identification and Mobilization of a Cryptic Antibiotic Biosynthesis Gene Locus from a Human-Pathogenic Nocardia Isolate.</title>
        <authorList>
            <person name="Herisse M."/>
            <person name="Ishida K."/>
            <person name="Porter J.L."/>
            <person name="Howden B."/>
            <person name="Hertweck C."/>
            <person name="Stinear T.P."/>
            <person name="Pidot S.J."/>
        </authorList>
    </citation>
    <scope>NUCLEOTIDE SEQUENCE [LARGE SCALE GENOMIC DNA]</scope>
    <source>
        <strain evidence="2 3">AUSMDU00012717</strain>
    </source>
</reference>
<dbReference type="KEGG" id="nah:F5544_34980"/>
<evidence type="ECO:0000256" key="1">
    <source>
        <dbReference type="SAM" id="Phobius"/>
    </source>
</evidence>
<keyword evidence="1" id="KW-0812">Transmembrane</keyword>
<dbReference type="GO" id="GO:0016020">
    <property type="term" value="C:membrane"/>
    <property type="evidence" value="ECO:0007669"/>
    <property type="project" value="UniProtKB-SubCell"/>
</dbReference>
<keyword evidence="1" id="KW-0472">Membrane</keyword>
<name>A0A6G9YNF8_9NOCA</name>
<organism evidence="2 3">
    <name type="scientific">Nocardia arthritidis</name>
    <dbReference type="NCBI Taxonomy" id="228602"/>
    <lineage>
        <taxon>Bacteria</taxon>
        <taxon>Bacillati</taxon>
        <taxon>Actinomycetota</taxon>
        <taxon>Actinomycetes</taxon>
        <taxon>Mycobacteriales</taxon>
        <taxon>Nocardiaceae</taxon>
        <taxon>Nocardia</taxon>
    </lineage>
</organism>
<feature type="transmembrane region" description="Helical" evidence="1">
    <location>
        <begin position="97"/>
        <end position="117"/>
    </location>
</feature>
<dbReference type="EMBL" id="CP046172">
    <property type="protein sequence ID" value="QIS14829.1"/>
    <property type="molecule type" value="Genomic_DNA"/>
</dbReference>
<dbReference type="RefSeq" id="WP_167477168.1">
    <property type="nucleotide sequence ID" value="NZ_CP046172.1"/>
</dbReference>
<protein>
    <submittedName>
        <fullName evidence="2">Uncharacterized protein</fullName>
    </submittedName>
</protein>
<accession>A0A6G9YNF8</accession>
<dbReference type="AlphaFoldDB" id="A0A6G9YNF8"/>
<dbReference type="Proteomes" id="UP000503540">
    <property type="component" value="Chromosome"/>
</dbReference>
<sequence>MNTSREGSRADSVRSVGGGFERAADGTLRYVDRTVKGEKKDELPLVGRRSAIQDGDESSGVAVWVAFTIDLLLHIGVGVGVWFALARHGDMRQPIPIAVAAAIGVSFVHRTVIQRLVRTTLGKSLFGLRLYRVDGSYPSLWFLVRSWFRGAFMTVIVPLQLPTWP</sequence>
<evidence type="ECO:0000313" key="3">
    <source>
        <dbReference type="Proteomes" id="UP000503540"/>
    </source>
</evidence>
<gene>
    <name evidence="2" type="ORF">F5544_34980</name>
</gene>
<proteinExistence type="predicted"/>